<accession>A0A9W6NXH0</accession>
<dbReference type="Gene3D" id="1.20.1270.210">
    <property type="match status" value="1"/>
</dbReference>
<organism evidence="1 2">
    <name type="scientific">Pseudonocardia halophobica</name>
    <dbReference type="NCBI Taxonomy" id="29401"/>
    <lineage>
        <taxon>Bacteria</taxon>
        <taxon>Bacillati</taxon>
        <taxon>Actinomycetota</taxon>
        <taxon>Actinomycetes</taxon>
        <taxon>Pseudonocardiales</taxon>
        <taxon>Pseudonocardiaceae</taxon>
        <taxon>Pseudonocardia</taxon>
    </lineage>
</organism>
<evidence type="ECO:0000313" key="1">
    <source>
        <dbReference type="EMBL" id="GLL13465.1"/>
    </source>
</evidence>
<dbReference type="RefSeq" id="WP_051737560.1">
    <property type="nucleotide sequence ID" value="NZ_BAAAUZ010000007.1"/>
</dbReference>
<dbReference type="Gene3D" id="3.40.140.120">
    <property type="match status" value="1"/>
</dbReference>
<keyword evidence="2" id="KW-1185">Reference proteome</keyword>
<dbReference type="Gene3D" id="3.30.1120.70">
    <property type="match status" value="1"/>
</dbReference>
<dbReference type="InterPro" id="IPR006944">
    <property type="entry name" value="Phage/GTA_portal"/>
</dbReference>
<evidence type="ECO:0008006" key="3">
    <source>
        <dbReference type="Google" id="ProtNLM"/>
    </source>
</evidence>
<proteinExistence type="predicted"/>
<name>A0A9W6NXH0_9PSEU</name>
<reference evidence="1" key="1">
    <citation type="journal article" date="2014" name="Int. J. Syst. Evol. Microbiol.">
        <title>Complete genome sequence of Corynebacterium casei LMG S-19264T (=DSM 44701T), isolated from a smear-ripened cheese.</title>
        <authorList>
            <consortium name="US DOE Joint Genome Institute (JGI-PGF)"/>
            <person name="Walter F."/>
            <person name="Albersmeier A."/>
            <person name="Kalinowski J."/>
            <person name="Ruckert C."/>
        </authorList>
    </citation>
    <scope>NUCLEOTIDE SEQUENCE</scope>
    <source>
        <strain evidence="1">VKM Ac-1069</strain>
    </source>
</reference>
<reference evidence="1" key="2">
    <citation type="submission" date="2023-01" db="EMBL/GenBank/DDBJ databases">
        <authorList>
            <person name="Sun Q."/>
            <person name="Evtushenko L."/>
        </authorList>
    </citation>
    <scope>NUCLEOTIDE SEQUENCE</scope>
    <source>
        <strain evidence="1">VKM Ac-1069</strain>
    </source>
</reference>
<sequence length="478" mass="51899">MGFADLFTRAVQYTATDTTTGASQTFVVDSLSPDWSHGAYSGAMSLPGAWRASLLISDLLGSLPWQVLRDRAGVQERLPTPPLLLQPSPPDTAVTTFSSVVLDLVWRGNAIGLIASRGRDGYPTSVALVPAESVQVRRAGRGEIGFTEGEVIYQIGQDLYPADEVIHVKGPSRPGALRGMSVLEAHLSKSLRLADQLDEQARSVDTAAVPSGVLKSTDPAFDESDARAVAAGWKANQRTRGLQIINSSMEYTPVAWNPTEAQLLEARKYSLHQIALIFGLSPSWLGVSSGDSMTYSNLESEATNLVRFSLIGHISRLEQAFSTALPRGTWAKLNLDGLLRSDTMTRYQAHEIGIRAGFLLPSEARGLEDLPPVDGIDEKALQSAEDDEDPTPEDAAQWAAELGEDRSAADVNALERYWKHGEGLAKWAGKAHPWTALYRQLVKHVGPTRAKRIASQWFHDVFGIWPGERKGTNPVGKG</sequence>
<dbReference type="Pfam" id="PF04860">
    <property type="entry name" value="Phage_portal"/>
    <property type="match status" value="1"/>
</dbReference>
<gene>
    <name evidence="1" type="ORF">GCM10017577_46090</name>
</gene>
<dbReference type="EMBL" id="BSFQ01000022">
    <property type="protein sequence ID" value="GLL13465.1"/>
    <property type="molecule type" value="Genomic_DNA"/>
</dbReference>
<comment type="caution">
    <text evidence="1">The sequence shown here is derived from an EMBL/GenBank/DDBJ whole genome shotgun (WGS) entry which is preliminary data.</text>
</comment>
<dbReference type="Proteomes" id="UP001143463">
    <property type="component" value="Unassembled WGS sequence"/>
</dbReference>
<protein>
    <recommendedName>
        <fullName evidence="3">Phage portal protein</fullName>
    </recommendedName>
</protein>
<dbReference type="AlphaFoldDB" id="A0A9W6NXH0"/>
<evidence type="ECO:0000313" key="2">
    <source>
        <dbReference type="Proteomes" id="UP001143463"/>
    </source>
</evidence>